<evidence type="ECO:0000313" key="1">
    <source>
        <dbReference type="EMBL" id="SFT04883.1"/>
    </source>
</evidence>
<proteinExistence type="predicted"/>
<dbReference type="RefSeq" id="WP_091839905.1">
    <property type="nucleotide sequence ID" value="NZ_FPAA01000021.1"/>
</dbReference>
<dbReference type="EMBL" id="FPAA01000021">
    <property type="protein sequence ID" value="SFT04883.1"/>
    <property type="molecule type" value="Genomic_DNA"/>
</dbReference>
<keyword evidence="2" id="KW-1185">Reference proteome</keyword>
<organism evidence="1 2">
    <name type="scientific">Marininema halotolerans</name>
    <dbReference type="NCBI Taxonomy" id="1155944"/>
    <lineage>
        <taxon>Bacteria</taxon>
        <taxon>Bacillati</taxon>
        <taxon>Bacillota</taxon>
        <taxon>Bacilli</taxon>
        <taxon>Bacillales</taxon>
        <taxon>Thermoactinomycetaceae</taxon>
        <taxon>Marininema</taxon>
    </lineage>
</organism>
<reference evidence="2" key="1">
    <citation type="submission" date="2016-10" db="EMBL/GenBank/DDBJ databases">
        <authorList>
            <person name="Varghese N."/>
            <person name="Submissions S."/>
        </authorList>
    </citation>
    <scope>NUCLEOTIDE SEQUENCE [LARGE SCALE GENOMIC DNA]</scope>
    <source>
        <strain evidence="2">DSM 45789</strain>
    </source>
</reference>
<name>A0A1I6UU05_9BACL</name>
<gene>
    <name evidence="1" type="ORF">SAMN05444972_1211</name>
</gene>
<protein>
    <submittedName>
        <fullName evidence="1">Uncharacterized protein</fullName>
    </submittedName>
</protein>
<evidence type="ECO:0000313" key="2">
    <source>
        <dbReference type="Proteomes" id="UP000198660"/>
    </source>
</evidence>
<dbReference type="AlphaFoldDB" id="A0A1I6UU05"/>
<accession>A0A1I6UU05</accession>
<dbReference type="Proteomes" id="UP000198660">
    <property type="component" value="Unassembled WGS sequence"/>
</dbReference>
<sequence length="147" mass="17721">MNEDLIVLQNRDLWLEMMLLNTKTFETEIIKRRDNVKIRGHNAILKGNLLMLYRKRGRLYLNVNDKELCLEDNVNLLYMRRQDGDIQVSIQKDGETVFLIRYPSFRNDPVNQADFDFNSDKEEHYDFFLFVYNVMNDPERKGFIYTL</sequence>